<gene>
    <name evidence="2" type="ORF">ACFQU0_17390</name>
</gene>
<dbReference type="Proteomes" id="UP001596457">
    <property type="component" value="Unassembled WGS sequence"/>
</dbReference>
<sequence>MSMFPTLDLRAAPTDHARGLIHGQGARAQVAHSVSTYARMFAGCGIGWAQACERAQAYAEVIAALSPRWLAEIQGIAEGSGQPLAAILALNCRTEILPPGLYAEAPDPALVHAALTANTALGLSDWGSDAQAEALSAAATRAHEEGECTTLCVAPPATADGHTWLAQNWDWLGRQRAALVLLKTPGPEGHTITTLTEAGMLAKIGLHEAGFGLGLNILRSVDDGARPGVPVHVLLRHLLDCGSLAQARSELDRAARLGFGAGSNIACVDASGDIACFELAPAAWAEWPAARGRVSHSNHYLSPALQAVQAPMAAALSTQSRLETSCRHGEAAHVDRARLEAFLRDTSGGYLAVCRHPDPALPPEACVESVVGVMIDATARQMWVAPGVPDTVAFQAV</sequence>
<organism evidence="2 3">
    <name type="scientific">Hydrogenophaga defluvii</name>
    <dbReference type="NCBI Taxonomy" id="249410"/>
    <lineage>
        <taxon>Bacteria</taxon>
        <taxon>Pseudomonadati</taxon>
        <taxon>Pseudomonadota</taxon>
        <taxon>Betaproteobacteria</taxon>
        <taxon>Burkholderiales</taxon>
        <taxon>Comamonadaceae</taxon>
        <taxon>Hydrogenophaga</taxon>
    </lineage>
</organism>
<protein>
    <submittedName>
        <fullName evidence="2">C45 family autoproteolytic acyltransferase/hydrolase</fullName>
    </submittedName>
</protein>
<dbReference type="GO" id="GO:0016746">
    <property type="term" value="F:acyltransferase activity"/>
    <property type="evidence" value="ECO:0007669"/>
    <property type="project" value="UniProtKB-KW"/>
</dbReference>
<proteinExistence type="predicted"/>
<keyword evidence="3" id="KW-1185">Reference proteome</keyword>
<dbReference type="InterPro" id="IPR047801">
    <property type="entry name" value="Peptidase_C45"/>
</dbReference>
<keyword evidence="2" id="KW-0808">Transferase</keyword>
<evidence type="ECO:0000313" key="3">
    <source>
        <dbReference type="Proteomes" id="UP001596457"/>
    </source>
</evidence>
<evidence type="ECO:0000259" key="1">
    <source>
        <dbReference type="Pfam" id="PF03417"/>
    </source>
</evidence>
<dbReference type="PANTHER" id="PTHR34180:SF1">
    <property type="entry name" value="BETA-ALANYL-DOPAMINE_CARCININE HYDROLASE"/>
    <property type="match status" value="1"/>
</dbReference>
<dbReference type="InterPro" id="IPR047794">
    <property type="entry name" value="C45_proenzyme-like"/>
</dbReference>
<dbReference type="Gene3D" id="1.10.10.2120">
    <property type="match status" value="1"/>
</dbReference>
<dbReference type="Pfam" id="PF03417">
    <property type="entry name" value="AAT"/>
    <property type="match status" value="1"/>
</dbReference>
<comment type="caution">
    <text evidence="2">The sequence shown here is derived from an EMBL/GenBank/DDBJ whole genome shotgun (WGS) entry which is preliminary data.</text>
</comment>
<dbReference type="PANTHER" id="PTHR34180">
    <property type="entry name" value="PEPTIDASE C45"/>
    <property type="match status" value="1"/>
</dbReference>
<accession>A0ABW2SGX9</accession>
<dbReference type="NCBIfam" id="NF040521">
    <property type="entry name" value="C45_proenzyme"/>
    <property type="match status" value="1"/>
</dbReference>
<keyword evidence="2" id="KW-0012">Acyltransferase</keyword>
<dbReference type="InterPro" id="IPR005079">
    <property type="entry name" value="Peptidase_C45_hydrolase"/>
</dbReference>
<name>A0ABW2SGX9_9BURK</name>
<dbReference type="RefSeq" id="WP_382202995.1">
    <property type="nucleotide sequence ID" value="NZ_JBHTBZ010000056.1"/>
</dbReference>
<feature type="domain" description="Peptidase C45 hydrolase" evidence="1">
    <location>
        <begin position="160"/>
        <end position="356"/>
    </location>
</feature>
<dbReference type="EMBL" id="JBHTBZ010000056">
    <property type="protein sequence ID" value="MFC7462202.1"/>
    <property type="molecule type" value="Genomic_DNA"/>
</dbReference>
<evidence type="ECO:0000313" key="2">
    <source>
        <dbReference type="EMBL" id="MFC7462202.1"/>
    </source>
</evidence>
<reference evidence="3" key="1">
    <citation type="journal article" date="2019" name="Int. J. Syst. Evol. Microbiol.">
        <title>The Global Catalogue of Microorganisms (GCM) 10K type strain sequencing project: providing services to taxonomists for standard genome sequencing and annotation.</title>
        <authorList>
            <consortium name="The Broad Institute Genomics Platform"/>
            <consortium name="The Broad Institute Genome Sequencing Center for Infectious Disease"/>
            <person name="Wu L."/>
            <person name="Ma J."/>
        </authorList>
    </citation>
    <scope>NUCLEOTIDE SEQUENCE [LARGE SCALE GENOMIC DNA]</scope>
    <source>
        <strain evidence="3">CCUG 53903</strain>
    </source>
</reference>
<dbReference type="Gene3D" id="3.60.60.10">
    <property type="entry name" value="Penicillin V Acylase, Chain A"/>
    <property type="match status" value="1"/>
</dbReference>